<dbReference type="InterPro" id="IPR019786">
    <property type="entry name" value="Zinc_finger_PHD-type_CS"/>
</dbReference>
<feature type="compositionally biased region" description="Polar residues" evidence="6">
    <location>
        <begin position="741"/>
        <end position="751"/>
    </location>
</feature>
<keyword evidence="3" id="KW-0862">Zinc</keyword>
<dbReference type="SUPFAM" id="SSF57903">
    <property type="entry name" value="FYVE/PHD zinc finger"/>
    <property type="match status" value="2"/>
</dbReference>
<protein>
    <recommendedName>
        <fullName evidence="11">PHD finger family protein</fullName>
    </recommendedName>
</protein>
<proteinExistence type="predicted"/>
<dbReference type="Pfam" id="PF13832">
    <property type="entry name" value="zf-HC5HC2H_2"/>
    <property type="match status" value="2"/>
</dbReference>
<dbReference type="GO" id="GO:0005634">
    <property type="term" value="C:nucleus"/>
    <property type="evidence" value="ECO:0007669"/>
    <property type="project" value="UniProtKB-ARBA"/>
</dbReference>
<dbReference type="GO" id="GO:0008270">
    <property type="term" value="F:zinc ion binding"/>
    <property type="evidence" value="ECO:0007669"/>
    <property type="project" value="UniProtKB-KW"/>
</dbReference>
<evidence type="ECO:0000256" key="5">
    <source>
        <dbReference type="SAM" id="Coils"/>
    </source>
</evidence>
<dbReference type="PANTHER" id="PTHR13793:SF107">
    <property type="entry name" value="BROMODOMAIN-CONTAINING PROTEIN HOMOLOG"/>
    <property type="match status" value="1"/>
</dbReference>
<dbReference type="Gene3D" id="3.30.40.10">
    <property type="entry name" value="Zinc/RING finger domain, C3HC4 (zinc finger)"/>
    <property type="match status" value="4"/>
</dbReference>
<dbReference type="InterPro" id="IPR011011">
    <property type="entry name" value="Znf_FYVE_PHD"/>
</dbReference>
<dbReference type="SMART" id="SM00249">
    <property type="entry name" value="PHD"/>
    <property type="match status" value="4"/>
</dbReference>
<dbReference type="InterPro" id="IPR013083">
    <property type="entry name" value="Znf_RING/FYVE/PHD"/>
</dbReference>
<evidence type="ECO:0000256" key="3">
    <source>
        <dbReference type="ARBA" id="ARBA00022833"/>
    </source>
</evidence>
<dbReference type="Proteomes" id="UP000525078">
    <property type="component" value="Unassembled WGS sequence"/>
</dbReference>
<gene>
    <name evidence="9" type="ORF">F8388_003298</name>
</gene>
<evidence type="ECO:0000313" key="10">
    <source>
        <dbReference type="Proteomes" id="UP000525078"/>
    </source>
</evidence>
<feature type="region of interest" description="Disordered" evidence="6">
    <location>
        <begin position="1368"/>
        <end position="1392"/>
    </location>
</feature>
<feature type="compositionally biased region" description="Basic and acidic residues" evidence="6">
    <location>
        <begin position="107"/>
        <end position="122"/>
    </location>
</feature>
<evidence type="ECO:0000256" key="1">
    <source>
        <dbReference type="ARBA" id="ARBA00022723"/>
    </source>
</evidence>
<feature type="compositionally biased region" description="Basic residues" evidence="6">
    <location>
        <begin position="1"/>
        <end position="13"/>
    </location>
</feature>
<feature type="domain" description="PHD-type" evidence="7">
    <location>
        <begin position="1041"/>
        <end position="1090"/>
    </location>
</feature>
<dbReference type="InterPro" id="IPR050701">
    <property type="entry name" value="Histone_Mod_Regulator"/>
</dbReference>
<dbReference type="PANTHER" id="PTHR13793">
    <property type="entry name" value="PHD FINGER PROTEINS"/>
    <property type="match status" value="1"/>
</dbReference>
<accession>A0A7J6E3B5</accession>
<dbReference type="PROSITE" id="PS50016">
    <property type="entry name" value="ZF_PHD_2"/>
    <property type="match status" value="2"/>
</dbReference>
<dbReference type="GO" id="GO:0006357">
    <property type="term" value="P:regulation of transcription by RNA polymerase II"/>
    <property type="evidence" value="ECO:0007669"/>
    <property type="project" value="TreeGrafter"/>
</dbReference>
<feature type="domain" description="PHD-type" evidence="7">
    <location>
        <begin position="305"/>
        <end position="356"/>
    </location>
</feature>
<keyword evidence="2 4" id="KW-0863">Zinc-finger</keyword>
<keyword evidence="1" id="KW-0479">Metal-binding</keyword>
<evidence type="ECO:0000256" key="6">
    <source>
        <dbReference type="SAM" id="MobiDB-lite"/>
    </source>
</evidence>
<sequence length="1452" mass="161591">MTGGRCHRRKKMMGRGAVGGCGTEERSGPVSRVPVKIPATLLEVSEKTLSSAHVDFFSQAKKSLCLRSPFDNSDEALSSTVPTLPGGLAWFLSRQSDSRRRHKKSHSGAEKKKSSRPSEKSKTSNIWIETEEYFRDLTMADIDALSEVSLLSTSATCKYFLIPDLRNARGEHADGCSEEKVKFINENKNFVRDENVNTGHANENDIENESANDAKKHEIVNEEVKLEEEEDDEQSMEIDSVVDNDMPQEETSSFVSVPSGSVEWLLGCRNKISLTTERPSKKRKLLGGDAGLEKVLVASSCDGNTSLCHFCSTDDSGKEFNRLVSCSSCQVSVHRKCYGVQGDVDSSWLCSRCKQTTDSKDSTKPCVLCPKQGGALKPAHRSVENDDSVDFAHLFCSQWLPEVYIEDIVRMEPIMNIEAIKETRKKLVCNICKVKWGACVQCSHGLRFIPYVRGRLATEWKFGENMVELRAFCPKHSEVLDKGITSKLAYPSVVSGSNSYSTDHLSKTGSVSHRNGENIAVQLEVSDIISDRQDGESQELRLLDSGLKARLMSGCNESHPPNDLGTLEWSHDDVNVSNSSNFKLILKKLVDCGKINVEDVASEIGISPDSLSASLADNTVVPDVECKILKWLKNNVHLSSLHKNLEESDVAGPVAVKSVPPRRRTKGNIRILNDPKMLQSSQQMFIDKESIVNEVKVDLPRGKEPQKSSELSILTVEKNLIDPGGVQLSTSMRLNEGSPVERSNCNSQQSAQKEEVSIPEDSSVNADENPPCSVADLAVPSLLKADAETAHSFYIHPDICKKLMQMQNKVDVKTAGEFEFNDGSTDGGMSRFEVRTNASDCCIHPTKDSRCGMTCKADGVTLEELISSRKTGILDFSPNDEVEGEIIYYQNRLLSNAVARERFTDNLKFNVAKSLPQEIDLASVNRWDDVIVTQYLYELREAKKQGRKERRHKEAQAVLAAATAAAAASSRTSSFRKDAFEETTHQENMMKLNTTSGRFGGGSQLIPRAKETLQRVAAPRISLEKQTDFAESLVDFSKEHPRSCDICRRSETILNPILVCCSCKVAVHLDCYRSVRESTGPWYCELCEELSSSRSSGAPAVNFWEKPYFVAECGLCGGTTGAFRKSSNSQWVHAFCAEWVFESRFKRGQVDSVAGMETVSKAVDLCLICHRKYGVCIKCNYGHCQATFHPSCARSVGFHMNIVKSSGGKQQHKAYCEKHSLERRAKAETQKHGIDELKRFKQVRVELERLRLLCDRIIKREKLKRDLVFSSHEILAMKRDHVAHSLLVQSPSCLHDVSSESVTTSLKGHTDGYKSCSDAIQRSDDITVDSTISFKRRSKVSSTMDDHRTEDDCTTSHNHFTRKHVERPQYSGKQIPHRPTATSNLVDDDGGWRSKLKKQETFEKELVMTSDQANVKNMRLPKGYAYVPADCLSNKKQINQDSCSGEPLEPGG</sequence>
<evidence type="ECO:0000256" key="2">
    <source>
        <dbReference type="ARBA" id="ARBA00022771"/>
    </source>
</evidence>
<feature type="coiled-coil region" evidence="5">
    <location>
        <begin position="212"/>
        <end position="239"/>
    </location>
</feature>
<evidence type="ECO:0000259" key="7">
    <source>
        <dbReference type="PROSITE" id="PS50016"/>
    </source>
</evidence>
<dbReference type="CDD" id="cd15571">
    <property type="entry name" value="ePHD"/>
    <property type="match status" value="1"/>
</dbReference>
<dbReference type="InterPro" id="IPR019787">
    <property type="entry name" value="Znf_PHD-finger"/>
</dbReference>
<feature type="domain" description="PHD-type" evidence="8">
    <location>
        <begin position="1110"/>
        <end position="1220"/>
    </location>
</feature>
<feature type="region of interest" description="Disordered" evidence="6">
    <location>
        <begin position="1"/>
        <end position="30"/>
    </location>
</feature>
<feature type="region of interest" description="Disordered" evidence="6">
    <location>
        <begin position="95"/>
        <end position="123"/>
    </location>
</feature>
<reference evidence="9 10" key="1">
    <citation type="journal article" date="2020" name="bioRxiv">
        <title>Sequence and annotation of 42 cannabis genomes reveals extensive copy number variation in cannabinoid synthesis and pathogen resistance genes.</title>
        <authorList>
            <person name="Mckernan K.J."/>
            <person name="Helbert Y."/>
            <person name="Kane L.T."/>
            <person name="Ebling H."/>
            <person name="Zhang L."/>
            <person name="Liu B."/>
            <person name="Eaton Z."/>
            <person name="Mclaughlin S."/>
            <person name="Kingan S."/>
            <person name="Baybayan P."/>
            <person name="Concepcion G."/>
            <person name="Jordan M."/>
            <person name="Riva A."/>
            <person name="Barbazuk W."/>
            <person name="Harkins T."/>
        </authorList>
    </citation>
    <scope>NUCLEOTIDE SEQUENCE [LARGE SCALE GENOMIC DNA]</scope>
    <source>
        <strain evidence="10">cv. Jamaican Lion 4</strain>
        <tissue evidence="9">Leaf</tissue>
    </source>
</reference>
<evidence type="ECO:0000256" key="4">
    <source>
        <dbReference type="PROSITE-ProRule" id="PRU00146"/>
    </source>
</evidence>
<dbReference type="Pfam" id="PF13831">
    <property type="entry name" value="PHD_2"/>
    <property type="match status" value="2"/>
</dbReference>
<dbReference type="EMBL" id="JAATIP010000303">
    <property type="protein sequence ID" value="KAF4352907.1"/>
    <property type="molecule type" value="Genomic_DNA"/>
</dbReference>
<evidence type="ECO:0000259" key="8">
    <source>
        <dbReference type="PROSITE" id="PS51805"/>
    </source>
</evidence>
<name>A0A7J6E3B5_CANSA</name>
<comment type="caution">
    <text evidence="9">The sequence shown here is derived from an EMBL/GenBank/DDBJ whole genome shotgun (WGS) entry which is preliminary data.</text>
</comment>
<dbReference type="InterPro" id="IPR034732">
    <property type="entry name" value="EPHD"/>
</dbReference>
<evidence type="ECO:0000313" key="9">
    <source>
        <dbReference type="EMBL" id="KAF4352907.1"/>
    </source>
</evidence>
<dbReference type="PROSITE" id="PS51805">
    <property type="entry name" value="EPHD"/>
    <property type="match status" value="2"/>
</dbReference>
<feature type="domain" description="PHD-type" evidence="8">
    <location>
        <begin position="363"/>
        <end position="477"/>
    </location>
</feature>
<dbReference type="PROSITE" id="PS01359">
    <property type="entry name" value="ZF_PHD_1"/>
    <property type="match status" value="2"/>
</dbReference>
<dbReference type="InterPro" id="IPR001965">
    <property type="entry name" value="Znf_PHD"/>
</dbReference>
<feature type="region of interest" description="Disordered" evidence="6">
    <location>
        <begin position="735"/>
        <end position="771"/>
    </location>
</feature>
<keyword evidence="5" id="KW-0175">Coiled coil</keyword>
<evidence type="ECO:0008006" key="11">
    <source>
        <dbReference type="Google" id="ProtNLM"/>
    </source>
</evidence>
<organism evidence="9 10">
    <name type="scientific">Cannabis sativa</name>
    <name type="common">Hemp</name>
    <name type="synonym">Marijuana</name>
    <dbReference type="NCBI Taxonomy" id="3483"/>
    <lineage>
        <taxon>Eukaryota</taxon>
        <taxon>Viridiplantae</taxon>
        <taxon>Streptophyta</taxon>
        <taxon>Embryophyta</taxon>
        <taxon>Tracheophyta</taxon>
        <taxon>Spermatophyta</taxon>
        <taxon>Magnoliopsida</taxon>
        <taxon>eudicotyledons</taxon>
        <taxon>Gunneridae</taxon>
        <taxon>Pentapetalae</taxon>
        <taxon>rosids</taxon>
        <taxon>fabids</taxon>
        <taxon>Rosales</taxon>
        <taxon>Cannabaceae</taxon>
        <taxon>Cannabis</taxon>
    </lineage>
</organism>